<comment type="similarity">
    <text evidence="8">Belongs to the binding-protein-dependent transport system permease family. LivHM subfamily.</text>
</comment>
<gene>
    <name evidence="10" type="ORF">FDP22_19340</name>
</gene>
<dbReference type="Proteomes" id="UP000305888">
    <property type="component" value="Plasmid pD4M1A"/>
</dbReference>
<dbReference type="PANTHER" id="PTHR11795:SF442">
    <property type="entry name" value="ABC TRANSPORTER ATP-BINDING PROTEIN"/>
    <property type="match status" value="1"/>
</dbReference>
<evidence type="ECO:0000256" key="9">
    <source>
        <dbReference type="SAM" id="Phobius"/>
    </source>
</evidence>
<keyword evidence="11" id="KW-1185">Reference proteome</keyword>
<comment type="subcellular location">
    <subcellularLocation>
        <location evidence="1">Cell membrane</location>
        <topology evidence="1">Multi-pass membrane protein</topology>
    </subcellularLocation>
</comment>
<dbReference type="GO" id="GO:0022857">
    <property type="term" value="F:transmembrane transporter activity"/>
    <property type="evidence" value="ECO:0007669"/>
    <property type="project" value="InterPro"/>
</dbReference>
<sequence length="304" mass="31738">MTLLLEQLLNGLQFGVMLFLLAAGLTLIFGIMGVINLAHGSLYMVGAYAGTWVAAQTGSFWLGIPAALGAAALTGVAIEALVVRRLYARDHLDQVLATFAILLMANQLVTLIFGRQPLYTAMPEALSGSVELLPGLFYPPYRLAIIAVGLLVALGLWALINRTRIGMLVRAGSTNREMVRALGVDIRLLYTVVFGLGALLAGLAGFMSGPVLAVQVGMGEQILLSTFVVVVIGGVGSIRGAFVASLGLGVIDTCLRAYLPGLLRQVMAGPEADALGIGISSMGIYLLMAIVLLVKPKGLFAGNG</sequence>
<evidence type="ECO:0000256" key="6">
    <source>
        <dbReference type="ARBA" id="ARBA00022989"/>
    </source>
</evidence>
<keyword evidence="10" id="KW-0614">Plasmid</keyword>
<dbReference type="CDD" id="cd06582">
    <property type="entry name" value="TM_PBP1_LivH_like"/>
    <property type="match status" value="1"/>
</dbReference>
<geneLocation type="plasmid" evidence="11">
    <name>pd4m1a</name>
</geneLocation>
<feature type="transmembrane region" description="Helical" evidence="9">
    <location>
        <begin position="12"/>
        <end position="38"/>
    </location>
</feature>
<keyword evidence="5" id="KW-0029">Amino-acid transport</keyword>
<protein>
    <submittedName>
        <fullName evidence="10">Branched-chain amino acid ABC transporter permease</fullName>
    </submittedName>
</protein>
<dbReference type="OrthoDB" id="9807115at2"/>
<evidence type="ECO:0000313" key="11">
    <source>
        <dbReference type="Proteomes" id="UP000305888"/>
    </source>
</evidence>
<dbReference type="InterPro" id="IPR052157">
    <property type="entry name" value="BCAA_transport_permease"/>
</dbReference>
<dbReference type="Pfam" id="PF02653">
    <property type="entry name" value="BPD_transp_2"/>
    <property type="match status" value="1"/>
</dbReference>
<dbReference type="EMBL" id="CP040819">
    <property type="protein sequence ID" value="QDL94028.1"/>
    <property type="molecule type" value="Genomic_DNA"/>
</dbReference>
<feature type="transmembrane region" description="Helical" evidence="9">
    <location>
        <begin position="95"/>
        <end position="114"/>
    </location>
</feature>
<accession>A0A5B8FJA5</accession>
<organism evidence="10 11">
    <name type="scientific">Paroceanicella profunda</name>
    <dbReference type="NCBI Taxonomy" id="2579971"/>
    <lineage>
        <taxon>Bacteria</taxon>
        <taxon>Pseudomonadati</taxon>
        <taxon>Pseudomonadota</taxon>
        <taxon>Alphaproteobacteria</taxon>
        <taxon>Rhodobacterales</taxon>
        <taxon>Paracoccaceae</taxon>
        <taxon>Paroceanicella</taxon>
    </lineage>
</organism>
<evidence type="ECO:0000256" key="2">
    <source>
        <dbReference type="ARBA" id="ARBA00022448"/>
    </source>
</evidence>
<keyword evidence="2" id="KW-0813">Transport</keyword>
<name>A0A5B8FJA5_9RHOB</name>
<dbReference type="AlphaFoldDB" id="A0A5B8FJA5"/>
<evidence type="ECO:0000313" key="10">
    <source>
        <dbReference type="EMBL" id="QDL94028.1"/>
    </source>
</evidence>
<dbReference type="GO" id="GO:0005886">
    <property type="term" value="C:plasma membrane"/>
    <property type="evidence" value="ECO:0007669"/>
    <property type="project" value="UniProtKB-SubCell"/>
</dbReference>
<proteinExistence type="inferred from homology"/>
<keyword evidence="4 9" id="KW-0812">Transmembrane</keyword>
<reference evidence="10 11" key="1">
    <citation type="submission" date="2019-06" db="EMBL/GenBank/DDBJ databases">
        <title>Genome sequence of Rhodobacteraceae bacterium D4M1.</title>
        <authorList>
            <person name="Cao J."/>
        </authorList>
    </citation>
    <scope>NUCLEOTIDE SEQUENCE [LARGE SCALE GENOMIC DNA]</scope>
    <source>
        <strain evidence="10 11">D4M1</strain>
        <plasmid evidence="11">pd4m1a</plasmid>
    </source>
</reference>
<evidence type="ECO:0000256" key="8">
    <source>
        <dbReference type="ARBA" id="ARBA00037998"/>
    </source>
</evidence>
<evidence type="ECO:0000256" key="7">
    <source>
        <dbReference type="ARBA" id="ARBA00023136"/>
    </source>
</evidence>
<dbReference type="GO" id="GO:0006865">
    <property type="term" value="P:amino acid transport"/>
    <property type="evidence" value="ECO:0007669"/>
    <property type="project" value="UniProtKB-KW"/>
</dbReference>
<feature type="transmembrane region" description="Helical" evidence="9">
    <location>
        <begin position="58"/>
        <end position="83"/>
    </location>
</feature>
<keyword evidence="3" id="KW-1003">Cell membrane</keyword>
<evidence type="ECO:0000256" key="5">
    <source>
        <dbReference type="ARBA" id="ARBA00022970"/>
    </source>
</evidence>
<dbReference type="RefSeq" id="WP_138573529.1">
    <property type="nucleotide sequence ID" value="NZ_CP040819.1"/>
</dbReference>
<keyword evidence="7 9" id="KW-0472">Membrane</keyword>
<feature type="transmembrane region" description="Helical" evidence="9">
    <location>
        <begin position="188"/>
        <end position="207"/>
    </location>
</feature>
<dbReference type="InterPro" id="IPR001851">
    <property type="entry name" value="ABC_transp_permease"/>
</dbReference>
<evidence type="ECO:0000256" key="1">
    <source>
        <dbReference type="ARBA" id="ARBA00004651"/>
    </source>
</evidence>
<dbReference type="PANTHER" id="PTHR11795">
    <property type="entry name" value="BRANCHED-CHAIN AMINO ACID TRANSPORT SYSTEM PERMEASE PROTEIN LIVH"/>
    <property type="match status" value="1"/>
</dbReference>
<evidence type="ECO:0000256" key="4">
    <source>
        <dbReference type="ARBA" id="ARBA00022692"/>
    </source>
</evidence>
<feature type="transmembrane region" description="Helical" evidence="9">
    <location>
        <begin position="227"/>
        <end position="251"/>
    </location>
</feature>
<keyword evidence="6 9" id="KW-1133">Transmembrane helix</keyword>
<evidence type="ECO:0000256" key="3">
    <source>
        <dbReference type="ARBA" id="ARBA00022475"/>
    </source>
</evidence>
<feature type="transmembrane region" description="Helical" evidence="9">
    <location>
        <begin position="272"/>
        <end position="294"/>
    </location>
</feature>
<dbReference type="KEGG" id="ppru:FDP22_19340"/>
<feature type="transmembrane region" description="Helical" evidence="9">
    <location>
        <begin position="141"/>
        <end position="160"/>
    </location>
</feature>